<gene>
    <name evidence="3" type="ORF">BEK98_06750</name>
</gene>
<keyword evidence="1" id="KW-0472">Membrane</keyword>
<name>A0A233SSC8_STRDA</name>
<keyword evidence="1" id="KW-0812">Transmembrane</keyword>
<dbReference type="InterPro" id="IPR000073">
    <property type="entry name" value="AB_hydrolase_1"/>
</dbReference>
<dbReference type="Gene3D" id="3.40.50.1820">
    <property type="entry name" value="alpha/beta hydrolase"/>
    <property type="match status" value="1"/>
</dbReference>
<evidence type="ECO:0000313" key="4">
    <source>
        <dbReference type="Proteomes" id="UP000215483"/>
    </source>
</evidence>
<dbReference type="Proteomes" id="UP000215483">
    <property type="component" value="Unassembled WGS sequence"/>
</dbReference>
<accession>A0A233SSC8</accession>
<dbReference type="InterPro" id="IPR029058">
    <property type="entry name" value="AB_hydrolase_fold"/>
</dbReference>
<feature type="domain" description="AB hydrolase-1" evidence="2">
    <location>
        <begin position="126"/>
        <end position="384"/>
    </location>
</feature>
<evidence type="ECO:0000259" key="2">
    <source>
        <dbReference type="Pfam" id="PF00561"/>
    </source>
</evidence>
<sequence>MSESSAEAVADVVASAAAAASAAEAAGSWRRATGIAGAAIGVLAAGAAAGVAIERMTVGRGMRRKARLALDSAGPYGTLRGTPGKAHADDGTELYYEVDDVDPDPGPNVSPRRRRLFGRKAPAPVTVVFSHGYCLNQDSWHFQRAALRGVVRTVHWDQRSHGRSGRGVAQTQDGVPVTIDQLGRDLKAVLDAAVPDGPIVLVGHSMGGMTMMALAAQYPELIRDRVVATAFVGTSSGRLGEVNFGLPLAGVNAVRRILPGVLKALGQQAELVEKGRRATADLFAGIIKRYSFATRDVDPAVERFAERMIESTPIDVVAEFYPAFTDHDKTEALACFRDFPVLVLAGVQDLVTPSEHSEVIADLLPDAELVLVPDAGHLVMLEHPEVVTDRLADLLTRAGAVPAGATVSGYGSTSSTAQPR</sequence>
<dbReference type="SUPFAM" id="SSF53474">
    <property type="entry name" value="alpha/beta-Hydrolases"/>
    <property type="match status" value="1"/>
</dbReference>
<dbReference type="InterPro" id="IPR050471">
    <property type="entry name" value="AB_hydrolase"/>
</dbReference>
<feature type="transmembrane region" description="Helical" evidence="1">
    <location>
        <begin position="35"/>
        <end position="53"/>
    </location>
</feature>
<protein>
    <submittedName>
        <fullName evidence="3">Lipase</fullName>
    </submittedName>
</protein>
<dbReference type="EMBL" id="MCGQ01000007">
    <property type="protein sequence ID" value="OXY98539.1"/>
    <property type="molecule type" value="Genomic_DNA"/>
</dbReference>
<comment type="caution">
    <text evidence="3">The sequence shown here is derived from an EMBL/GenBank/DDBJ whole genome shotgun (WGS) entry which is preliminary data.</text>
</comment>
<dbReference type="AlphaFoldDB" id="A0A233SSC8"/>
<evidence type="ECO:0000313" key="3">
    <source>
        <dbReference type="EMBL" id="OXY98539.1"/>
    </source>
</evidence>
<dbReference type="OrthoDB" id="5422338at2"/>
<dbReference type="Pfam" id="PF00561">
    <property type="entry name" value="Abhydrolase_1"/>
    <property type="match status" value="1"/>
</dbReference>
<keyword evidence="4" id="KW-1185">Reference proteome</keyword>
<proteinExistence type="predicted"/>
<dbReference type="GO" id="GO:0003824">
    <property type="term" value="F:catalytic activity"/>
    <property type="evidence" value="ECO:0007669"/>
    <property type="project" value="UniProtKB-ARBA"/>
</dbReference>
<reference evidence="3 4" key="1">
    <citation type="submission" date="2016-07" db="EMBL/GenBank/DDBJ databases">
        <title>Draft genome of Streptomyces diastatochromogenes.</title>
        <authorList>
            <person name="Podduturi R."/>
            <person name="Lukassen M.B."/>
            <person name="Clausen N."/>
            <person name="Nielsen J.L."/>
            <person name="Jorgensen N.O."/>
        </authorList>
    </citation>
    <scope>NUCLEOTIDE SEQUENCE [LARGE SCALE GENOMIC DNA]</scope>
    <source>
        <strain evidence="3 4">DSM 40608</strain>
    </source>
</reference>
<evidence type="ECO:0000256" key="1">
    <source>
        <dbReference type="SAM" id="Phobius"/>
    </source>
</evidence>
<dbReference type="PANTHER" id="PTHR43433:SF1">
    <property type="entry name" value="BLL5160 PROTEIN"/>
    <property type="match status" value="1"/>
</dbReference>
<keyword evidence="1" id="KW-1133">Transmembrane helix</keyword>
<organism evidence="3 4">
    <name type="scientific">Streptomyces diastatochromogenes</name>
    <dbReference type="NCBI Taxonomy" id="42236"/>
    <lineage>
        <taxon>Bacteria</taxon>
        <taxon>Bacillati</taxon>
        <taxon>Actinomycetota</taxon>
        <taxon>Actinomycetes</taxon>
        <taxon>Kitasatosporales</taxon>
        <taxon>Streptomycetaceae</taxon>
        <taxon>Streptomyces</taxon>
    </lineage>
</organism>
<dbReference type="RefSeq" id="WP_094215485.1">
    <property type="nucleotide sequence ID" value="NZ_MCGQ01000007.1"/>
</dbReference>
<dbReference type="PANTHER" id="PTHR43433">
    <property type="entry name" value="HYDROLASE, ALPHA/BETA FOLD FAMILY PROTEIN"/>
    <property type="match status" value="1"/>
</dbReference>